<comment type="caution">
    <text evidence="1">The sequence shown here is derived from an EMBL/GenBank/DDBJ whole genome shotgun (WGS) entry which is preliminary data.</text>
</comment>
<evidence type="ECO:0000313" key="1">
    <source>
        <dbReference type="EMBL" id="MBB6177293.1"/>
    </source>
</evidence>
<name>A0A7W9YS12_9BACL</name>
<sequence>MKHLIQTMARKGMSVKDIANVTDLTEEKVRELLEKE</sequence>
<dbReference type="AlphaFoldDB" id="A0A7W9YS12"/>
<keyword evidence="2" id="KW-1185">Reference proteome</keyword>
<accession>A0A7W9YS12</accession>
<organism evidence="1 2">
    <name type="scientific">Anoxybacillus tengchongensis</name>
    <dbReference type="NCBI Taxonomy" id="576944"/>
    <lineage>
        <taxon>Bacteria</taxon>
        <taxon>Bacillati</taxon>
        <taxon>Bacillota</taxon>
        <taxon>Bacilli</taxon>
        <taxon>Bacillales</taxon>
        <taxon>Anoxybacillaceae</taxon>
        <taxon>Anoxybacillus</taxon>
    </lineage>
</organism>
<dbReference type="Proteomes" id="UP000523528">
    <property type="component" value="Unassembled WGS sequence"/>
</dbReference>
<protein>
    <recommendedName>
        <fullName evidence="3">Transposase</fullName>
    </recommendedName>
</protein>
<dbReference type="Gene3D" id="1.10.10.60">
    <property type="entry name" value="Homeodomain-like"/>
    <property type="match status" value="1"/>
</dbReference>
<reference evidence="1 2" key="1">
    <citation type="submission" date="2020-08" db="EMBL/GenBank/DDBJ databases">
        <title>Genomic Encyclopedia of Type Strains, Phase IV (KMG-IV): sequencing the most valuable type-strain genomes for metagenomic binning, comparative biology and taxonomic classification.</title>
        <authorList>
            <person name="Goeker M."/>
        </authorList>
    </citation>
    <scope>NUCLEOTIDE SEQUENCE [LARGE SCALE GENOMIC DNA]</scope>
    <source>
        <strain evidence="1 2">DSM 23211</strain>
    </source>
</reference>
<gene>
    <name evidence="1" type="ORF">HNQ82_002126</name>
</gene>
<evidence type="ECO:0008006" key="3">
    <source>
        <dbReference type="Google" id="ProtNLM"/>
    </source>
</evidence>
<dbReference type="EMBL" id="JACHES010000009">
    <property type="protein sequence ID" value="MBB6177293.1"/>
    <property type="molecule type" value="Genomic_DNA"/>
</dbReference>
<proteinExistence type="predicted"/>
<evidence type="ECO:0000313" key="2">
    <source>
        <dbReference type="Proteomes" id="UP000523528"/>
    </source>
</evidence>